<dbReference type="EMBL" id="BTSY01000001">
    <property type="protein sequence ID" value="GMT10108.1"/>
    <property type="molecule type" value="Genomic_DNA"/>
</dbReference>
<evidence type="ECO:0000256" key="1">
    <source>
        <dbReference type="PROSITE-ProRule" id="PRU00723"/>
    </source>
</evidence>
<dbReference type="AlphaFoldDB" id="A0AAV5UVD5"/>
<dbReference type="InterPro" id="IPR000571">
    <property type="entry name" value="Znf_CCCH"/>
</dbReference>
<feature type="non-terminal residue" evidence="4">
    <location>
        <position position="120"/>
    </location>
</feature>
<keyword evidence="1" id="KW-0863">Zinc-finger</keyword>
<keyword evidence="1" id="KW-0479">Metal-binding</keyword>
<evidence type="ECO:0000256" key="2">
    <source>
        <dbReference type="SAM" id="MobiDB-lite"/>
    </source>
</evidence>
<feature type="domain" description="C3H1-type" evidence="3">
    <location>
        <begin position="68"/>
        <end position="89"/>
    </location>
</feature>
<dbReference type="GO" id="GO:0008270">
    <property type="term" value="F:zinc ion binding"/>
    <property type="evidence" value="ECO:0007669"/>
    <property type="project" value="UniProtKB-KW"/>
</dbReference>
<reference evidence="4" key="1">
    <citation type="submission" date="2023-10" db="EMBL/GenBank/DDBJ databases">
        <title>Genome assembly of Pristionchus species.</title>
        <authorList>
            <person name="Yoshida K."/>
            <person name="Sommer R.J."/>
        </authorList>
    </citation>
    <scope>NUCLEOTIDE SEQUENCE</scope>
    <source>
        <strain evidence="4">RS5133</strain>
    </source>
</reference>
<comment type="caution">
    <text evidence="4">The sequence shown here is derived from an EMBL/GenBank/DDBJ whole genome shotgun (WGS) entry which is preliminary data.</text>
</comment>
<evidence type="ECO:0000313" key="4">
    <source>
        <dbReference type="EMBL" id="GMT10108.1"/>
    </source>
</evidence>
<feature type="zinc finger region" description="C3H1-type" evidence="1">
    <location>
        <begin position="68"/>
        <end position="89"/>
    </location>
</feature>
<sequence length="120" mass="14064">ERKCNANDCAFHHEKSTSTLLRRHSAEKNAEATKNTQQSQSMKTTRCVLFPLCFKTFQECEYIHPYLECRHFSQGCRLGRNCRFKHPYCAKDGECVNEECEFMHQKQVHPHVAAVIYAHE</sequence>
<keyword evidence="1" id="KW-0862">Zinc</keyword>
<evidence type="ECO:0000313" key="5">
    <source>
        <dbReference type="Proteomes" id="UP001432322"/>
    </source>
</evidence>
<feature type="compositionally biased region" description="Polar residues" evidence="2">
    <location>
        <begin position="32"/>
        <end position="41"/>
    </location>
</feature>
<name>A0AAV5UVD5_9BILA</name>
<protein>
    <recommendedName>
        <fullName evidence="3">C3H1-type domain-containing protein</fullName>
    </recommendedName>
</protein>
<proteinExistence type="predicted"/>
<feature type="non-terminal residue" evidence="4">
    <location>
        <position position="1"/>
    </location>
</feature>
<accession>A0AAV5UVD5</accession>
<organism evidence="4 5">
    <name type="scientific">Pristionchus fissidentatus</name>
    <dbReference type="NCBI Taxonomy" id="1538716"/>
    <lineage>
        <taxon>Eukaryota</taxon>
        <taxon>Metazoa</taxon>
        <taxon>Ecdysozoa</taxon>
        <taxon>Nematoda</taxon>
        <taxon>Chromadorea</taxon>
        <taxon>Rhabditida</taxon>
        <taxon>Rhabditina</taxon>
        <taxon>Diplogasteromorpha</taxon>
        <taxon>Diplogasteroidea</taxon>
        <taxon>Neodiplogasteridae</taxon>
        <taxon>Pristionchus</taxon>
    </lineage>
</organism>
<dbReference type="Gene3D" id="4.10.1000.40">
    <property type="match status" value="1"/>
</dbReference>
<dbReference type="Proteomes" id="UP001432322">
    <property type="component" value="Unassembled WGS sequence"/>
</dbReference>
<dbReference type="PROSITE" id="PS50103">
    <property type="entry name" value="ZF_C3H1"/>
    <property type="match status" value="1"/>
</dbReference>
<keyword evidence="5" id="KW-1185">Reference proteome</keyword>
<gene>
    <name evidence="4" type="ORF">PFISCL1PPCAC_1405</name>
</gene>
<feature type="region of interest" description="Disordered" evidence="2">
    <location>
        <begin position="17"/>
        <end position="41"/>
    </location>
</feature>
<evidence type="ECO:0000259" key="3">
    <source>
        <dbReference type="PROSITE" id="PS50103"/>
    </source>
</evidence>